<dbReference type="InterPro" id="IPR038476">
    <property type="entry name" value="UvrC_RNase_H_dom_sf"/>
</dbReference>
<evidence type="ECO:0000259" key="9">
    <source>
        <dbReference type="PROSITE" id="PS50151"/>
    </source>
</evidence>
<dbReference type="GO" id="GO:0009381">
    <property type="term" value="F:excinuclease ABC activity"/>
    <property type="evidence" value="ECO:0007669"/>
    <property type="project" value="UniProtKB-UniRule"/>
</dbReference>
<dbReference type="Gene3D" id="3.30.420.340">
    <property type="entry name" value="UvrC, RNAse H endonuclease domain"/>
    <property type="match status" value="1"/>
</dbReference>
<proteinExistence type="inferred from homology"/>
<comment type="similarity">
    <text evidence="7">Belongs to the UvrC family.</text>
</comment>
<dbReference type="SMART" id="SM00465">
    <property type="entry name" value="GIYc"/>
    <property type="match status" value="1"/>
</dbReference>
<dbReference type="InterPro" id="IPR047296">
    <property type="entry name" value="GIY-YIG_UvrC_Cho"/>
</dbReference>
<evidence type="ECO:0000256" key="4">
    <source>
        <dbReference type="ARBA" id="ARBA00022881"/>
    </source>
</evidence>
<dbReference type="AlphaFoldDB" id="A0A7C0ZEX5"/>
<dbReference type="SUPFAM" id="SSF82771">
    <property type="entry name" value="GIY-YIG endonuclease"/>
    <property type="match status" value="1"/>
</dbReference>
<feature type="domain" description="UVR" evidence="9">
    <location>
        <begin position="194"/>
        <end position="229"/>
    </location>
</feature>
<dbReference type="Pfam" id="PF22920">
    <property type="entry name" value="UvrC_RNaseH"/>
    <property type="match status" value="1"/>
</dbReference>
<dbReference type="InterPro" id="IPR004791">
    <property type="entry name" value="UvrC"/>
</dbReference>
<dbReference type="GO" id="GO:0009380">
    <property type="term" value="C:excinuclease repair complex"/>
    <property type="evidence" value="ECO:0007669"/>
    <property type="project" value="InterPro"/>
</dbReference>
<comment type="caution">
    <text evidence="12">The sequence shown here is derived from an EMBL/GenBank/DDBJ whole genome shotgun (WGS) entry which is preliminary data.</text>
</comment>
<dbReference type="InterPro" id="IPR001943">
    <property type="entry name" value="UVR_dom"/>
</dbReference>
<dbReference type="Gene3D" id="3.40.1440.10">
    <property type="entry name" value="GIY-YIG endonuclease"/>
    <property type="match status" value="1"/>
</dbReference>
<feature type="coiled-coil region" evidence="8">
    <location>
        <begin position="179"/>
        <end position="206"/>
    </location>
</feature>
<dbReference type="FunFam" id="3.40.1440.10:FF:000001">
    <property type="entry name" value="UvrABC system protein C"/>
    <property type="match status" value="1"/>
</dbReference>
<name>A0A7C0ZEX5_UNCW3</name>
<dbReference type="PROSITE" id="PS50151">
    <property type="entry name" value="UVR"/>
    <property type="match status" value="1"/>
</dbReference>
<gene>
    <name evidence="7 12" type="primary">uvrC</name>
    <name evidence="12" type="ORF">ENF18_04340</name>
</gene>
<evidence type="ECO:0000259" key="10">
    <source>
        <dbReference type="PROSITE" id="PS50164"/>
    </source>
</evidence>
<dbReference type="SUPFAM" id="SSF47781">
    <property type="entry name" value="RuvA domain 2-like"/>
    <property type="match status" value="1"/>
</dbReference>
<evidence type="ECO:0000256" key="5">
    <source>
        <dbReference type="ARBA" id="ARBA00023204"/>
    </source>
</evidence>
<dbReference type="Gene3D" id="1.10.150.20">
    <property type="entry name" value="5' to 3' exonuclease, C-terminal subdomain"/>
    <property type="match status" value="1"/>
</dbReference>
<dbReference type="EMBL" id="DQWE01000210">
    <property type="protein sequence ID" value="HDI83002.1"/>
    <property type="molecule type" value="Genomic_DNA"/>
</dbReference>
<keyword evidence="8" id="KW-0175">Coiled coil</keyword>
<evidence type="ECO:0000259" key="11">
    <source>
        <dbReference type="PROSITE" id="PS50165"/>
    </source>
</evidence>
<dbReference type="Gene3D" id="4.10.860.10">
    <property type="entry name" value="UVR domain"/>
    <property type="match status" value="1"/>
</dbReference>
<sequence length="586" mass="67688">MKIPDYLPENPGVYLFLDKEGKPIYIGKAKNLKKRIKQYFRKDAGLKGSTIIRKAVEVKYIITDSEIEALLLEDTLIKKHKPRYNINLKDDKKYPYIKVSTEEEFPRVFLTRKIVQGKGVYFGPYTSAKSVRRTLRLLQKLFPLRTCRYKKLPDKECLDYHIGRCPAPCTGRISREKYNENVQKVISFLQGRTEELEEELEREMWRASEGQEFERAAVLRDRLFALRNLKRSQNVIFPDKRNLDIINIAGDRGLWIIAVLQIRMGRMFGKETFAINDPLQEGPESVLEYFLIRYYRDLDFTPPVICIPEEFKGMEKVEKALGVTVKKPVRGKEKRLLLMAKKNAGVELEGYRLKVKRSIPGSVLELQRHLKLKNPPKRIEGFDISNISGRDAVGSCVVFVNGKPLKGEYRRFKIKSIKGIDDYRMMGEVISRRILRILKEGKTPPDLILVDGGKGQLKVAMNVIESLGLEGYNVLAIAKRFETLYMPDGSVLQLPPDSPAIHLLKHVRDEAHRFAIGYHRKLRRKKVKYSVLDTIPGIGEKKKRNLILFFGSEKKIEGASIYDLMKVRGIGPVLARTIYEKFHKVY</sequence>
<comment type="subcellular location">
    <subcellularLocation>
        <location evidence="7">Cytoplasm</location>
    </subcellularLocation>
</comment>
<keyword evidence="5 7" id="KW-0234">DNA repair</keyword>
<dbReference type="PANTHER" id="PTHR30562">
    <property type="entry name" value="UVRC/OXIDOREDUCTASE"/>
    <property type="match status" value="1"/>
</dbReference>
<evidence type="ECO:0000256" key="6">
    <source>
        <dbReference type="ARBA" id="ARBA00023236"/>
    </source>
</evidence>
<dbReference type="CDD" id="cd10434">
    <property type="entry name" value="GIY-YIG_UvrC_Cho"/>
    <property type="match status" value="1"/>
</dbReference>
<evidence type="ECO:0000256" key="8">
    <source>
        <dbReference type="SAM" id="Coils"/>
    </source>
</evidence>
<keyword evidence="6 7" id="KW-0742">SOS response</keyword>
<evidence type="ECO:0000256" key="1">
    <source>
        <dbReference type="ARBA" id="ARBA00022490"/>
    </source>
</evidence>
<dbReference type="InterPro" id="IPR036876">
    <property type="entry name" value="UVR_dom_sf"/>
</dbReference>
<protein>
    <recommendedName>
        <fullName evidence="7">UvrABC system protein C</fullName>
        <shortName evidence="7">Protein UvrC</shortName>
    </recommendedName>
    <alternativeName>
        <fullName evidence="7">Excinuclease ABC subunit C</fullName>
    </alternativeName>
</protein>
<dbReference type="Pfam" id="PF08459">
    <property type="entry name" value="UvrC_RNaseH_dom"/>
    <property type="match status" value="1"/>
</dbReference>
<dbReference type="Pfam" id="PF01541">
    <property type="entry name" value="GIY-YIG"/>
    <property type="match status" value="1"/>
</dbReference>
<dbReference type="SUPFAM" id="SSF46600">
    <property type="entry name" value="C-terminal UvrC-binding domain of UvrB"/>
    <property type="match status" value="1"/>
</dbReference>
<dbReference type="InterPro" id="IPR003583">
    <property type="entry name" value="Hlx-hairpin-Hlx_DNA-bd_motif"/>
</dbReference>
<dbReference type="Pfam" id="PF02151">
    <property type="entry name" value="UVR"/>
    <property type="match status" value="1"/>
</dbReference>
<evidence type="ECO:0000256" key="2">
    <source>
        <dbReference type="ARBA" id="ARBA00022763"/>
    </source>
</evidence>
<keyword evidence="4 7" id="KW-0267">Excision nuclease</keyword>
<dbReference type="NCBIfam" id="NF001824">
    <property type="entry name" value="PRK00558.1-5"/>
    <property type="match status" value="1"/>
</dbReference>
<dbReference type="Proteomes" id="UP000885847">
    <property type="component" value="Unassembled WGS sequence"/>
</dbReference>
<dbReference type="SMART" id="SM00278">
    <property type="entry name" value="HhH1"/>
    <property type="match status" value="2"/>
</dbReference>
<dbReference type="GO" id="GO:0005737">
    <property type="term" value="C:cytoplasm"/>
    <property type="evidence" value="ECO:0007669"/>
    <property type="project" value="UniProtKB-SubCell"/>
</dbReference>
<dbReference type="HAMAP" id="MF_00203">
    <property type="entry name" value="UvrC"/>
    <property type="match status" value="1"/>
</dbReference>
<dbReference type="InterPro" id="IPR001162">
    <property type="entry name" value="UvrC_RNase_H_dom"/>
</dbReference>
<feature type="domain" description="GIY-YIG" evidence="10">
    <location>
        <begin position="9"/>
        <end position="86"/>
    </location>
</feature>
<evidence type="ECO:0000313" key="12">
    <source>
        <dbReference type="EMBL" id="HDI83002.1"/>
    </source>
</evidence>
<organism evidence="12">
    <name type="scientific">candidate division WOR-3 bacterium</name>
    <dbReference type="NCBI Taxonomy" id="2052148"/>
    <lineage>
        <taxon>Bacteria</taxon>
        <taxon>Bacteria division WOR-3</taxon>
    </lineage>
</organism>
<dbReference type="InterPro" id="IPR050066">
    <property type="entry name" value="UvrABC_protein_C"/>
</dbReference>
<keyword evidence="3 7" id="KW-0228">DNA excision</keyword>
<dbReference type="PROSITE" id="PS50164">
    <property type="entry name" value="GIY_YIG"/>
    <property type="match status" value="1"/>
</dbReference>
<dbReference type="GO" id="GO:0006289">
    <property type="term" value="P:nucleotide-excision repair"/>
    <property type="evidence" value="ECO:0007669"/>
    <property type="project" value="UniProtKB-UniRule"/>
</dbReference>
<keyword evidence="1 7" id="KW-0963">Cytoplasm</keyword>
<dbReference type="PANTHER" id="PTHR30562:SF1">
    <property type="entry name" value="UVRABC SYSTEM PROTEIN C"/>
    <property type="match status" value="1"/>
</dbReference>
<dbReference type="InterPro" id="IPR010994">
    <property type="entry name" value="RuvA_2-like"/>
</dbReference>
<evidence type="ECO:0000256" key="7">
    <source>
        <dbReference type="HAMAP-Rule" id="MF_00203"/>
    </source>
</evidence>
<evidence type="ECO:0000256" key="3">
    <source>
        <dbReference type="ARBA" id="ARBA00022769"/>
    </source>
</evidence>
<dbReference type="PROSITE" id="PS50165">
    <property type="entry name" value="UVRC"/>
    <property type="match status" value="1"/>
</dbReference>
<accession>A0A7C0ZEX5</accession>
<dbReference type="InterPro" id="IPR035901">
    <property type="entry name" value="GIY-YIG_endonuc_sf"/>
</dbReference>
<reference evidence="12" key="1">
    <citation type="journal article" date="2020" name="mSystems">
        <title>Genome- and Community-Level Interaction Insights into Carbon Utilization and Element Cycling Functions of Hydrothermarchaeota in Hydrothermal Sediment.</title>
        <authorList>
            <person name="Zhou Z."/>
            <person name="Liu Y."/>
            <person name="Xu W."/>
            <person name="Pan J."/>
            <person name="Luo Z.H."/>
            <person name="Li M."/>
        </authorList>
    </citation>
    <scope>NUCLEOTIDE SEQUENCE [LARGE SCALE GENOMIC DNA]</scope>
    <source>
        <strain evidence="12">HyVt-102</strain>
    </source>
</reference>
<comment type="function">
    <text evidence="7">The UvrABC repair system catalyzes the recognition and processing of DNA lesions. UvrC both incises the 5' and 3' sides of the lesion. The N-terminal half is responsible for the 3' incision and the C-terminal half is responsible for the 5' incision.</text>
</comment>
<dbReference type="GO" id="GO:0009432">
    <property type="term" value="P:SOS response"/>
    <property type="evidence" value="ECO:0007669"/>
    <property type="project" value="UniProtKB-UniRule"/>
</dbReference>
<dbReference type="NCBIfam" id="TIGR00194">
    <property type="entry name" value="uvrC"/>
    <property type="match status" value="1"/>
</dbReference>
<feature type="domain" description="UvrC family homology region profile" evidence="11">
    <location>
        <begin position="245"/>
        <end position="464"/>
    </location>
</feature>
<comment type="subunit">
    <text evidence="7">Interacts with UvrB in an incision complex.</text>
</comment>
<keyword evidence="2 7" id="KW-0227">DNA damage</keyword>
<dbReference type="GO" id="GO:0003677">
    <property type="term" value="F:DNA binding"/>
    <property type="evidence" value="ECO:0007669"/>
    <property type="project" value="UniProtKB-UniRule"/>
</dbReference>
<dbReference type="InterPro" id="IPR000305">
    <property type="entry name" value="GIY-YIG_endonuc"/>
</dbReference>
<dbReference type="FunFam" id="3.30.420.340:FF:000001">
    <property type="entry name" value="UvrABC system protein C"/>
    <property type="match status" value="1"/>
</dbReference>